<dbReference type="NCBIfam" id="TIGR02607">
    <property type="entry name" value="antidote_HigA"/>
    <property type="match status" value="1"/>
</dbReference>
<organism evidence="2 3">
    <name type="scientific">Geodia barretti</name>
    <name type="common">Barrett's horny sponge</name>
    <dbReference type="NCBI Taxonomy" id="519541"/>
    <lineage>
        <taxon>Eukaryota</taxon>
        <taxon>Metazoa</taxon>
        <taxon>Porifera</taxon>
        <taxon>Demospongiae</taxon>
        <taxon>Heteroscleromorpha</taxon>
        <taxon>Tetractinellida</taxon>
        <taxon>Astrophorina</taxon>
        <taxon>Geodiidae</taxon>
        <taxon>Geodia</taxon>
    </lineage>
</organism>
<sequence length="116" mass="12688">MEARDRFPPVKDGLPAIHPGEILADELKEIGMSADELDRCLAVPAGTVAAILHEKRGIDADFALRLARYFGAGERLWMNLQTSYDLKIAEGKSGVAIAKQVKPRDDDSPMLKGDLQ</sequence>
<accession>A0AA35RUV8</accession>
<gene>
    <name evidence="2" type="ORF">GBAR_LOCUS10996</name>
</gene>
<dbReference type="Gene3D" id="1.10.260.40">
    <property type="entry name" value="lambda repressor-like DNA-binding domains"/>
    <property type="match status" value="1"/>
</dbReference>
<dbReference type="InterPro" id="IPR001387">
    <property type="entry name" value="Cro/C1-type_HTH"/>
</dbReference>
<dbReference type="PANTHER" id="PTHR36924">
    <property type="entry name" value="ANTITOXIN HIGA-1"/>
    <property type="match status" value="1"/>
</dbReference>
<evidence type="ECO:0000256" key="1">
    <source>
        <dbReference type="ARBA" id="ARBA00023125"/>
    </source>
</evidence>
<dbReference type="SUPFAM" id="SSF47413">
    <property type="entry name" value="lambda repressor-like DNA-binding domains"/>
    <property type="match status" value="1"/>
</dbReference>
<dbReference type="PANTHER" id="PTHR36924:SF1">
    <property type="entry name" value="ANTITOXIN HIGA-1"/>
    <property type="match status" value="1"/>
</dbReference>
<comment type="caution">
    <text evidence="2">The sequence shown here is derived from an EMBL/GenBank/DDBJ whole genome shotgun (WGS) entry which is preliminary data.</text>
</comment>
<dbReference type="GO" id="GO:0003677">
    <property type="term" value="F:DNA binding"/>
    <property type="evidence" value="ECO:0007669"/>
    <property type="project" value="UniProtKB-KW"/>
</dbReference>
<proteinExistence type="predicted"/>
<evidence type="ECO:0000313" key="3">
    <source>
        <dbReference type="Proteomes" id="UP001174909"/>
    </source>
</evidence>
<name>A0AA35RUV8_GEOBA</name>
<dbReference type="InterPro" id="IPR013430">
    <property type="entry name" value="Toxin_antidote_HigA"/>
</dbReference>
<keyword evidence="1" id="KW-0238">DNA-binding</keyword>
<protein>
    <submittedName>
        <fullName evidence="2">Virulence-associated protein I</fullName>
    </submittedName>
</protein>
<dbReference type="CDD" id="cd00093">
    <property type="entry name" value="HTH_XRE"/>
    <property type="match status" value="1"/>
</dbReference>
<keyword evidence="3" id="KW-1185">Reference proteome</keyword>
<reference evidence="2" key="1">
    <citation type="submission" date="2023-03" db="EMBL/GenBank/DDBJ databases">
        <authorList>
            <person name="Steffen K."/>
            <person name="Cardenas P."/>
        </authorList>
    </citation>
    <scope>NUCLEOTIDE SEQUENCE</scope>
</reference>
<dbReference type="Proteomes" id="UP001174909">
    <property type="component" value="Unassembled WGS sequence"/>
</dbReference>
<dbReference type="InterPro" id="IPR010982">
    <property type="entry name" value="Lambda_DNA-bd_dom_sf"/>
</dbReference>
<evidence type="ECO:0000313" key="2">
    <source>
        <dbReference type="EMBL" id="CAI8018180.1"/>
    </source>
</evidence>
<dbReference type="EMBL" id="CASHTH010001687">
    <property type="protein sequence ID" value="CAI8018180.1"/>
    <property type="molecule type" value="Genomic_DNA"/>
</dbReference>
<dbReference type="AlphaFoldDB" id="A0AA35RUV8"/>